<keyword evidence="2" id="KW-1185">Reference proteome</keyword>
<accession>A0ACB1AN78</accession>
<protein>
    <submittedName>
        <fullName evidence="1">Uncharacterized protein</fullName>
    </submittedName>
</protein>
<evidence type="ECO:0000313" key="1">
    <source>
        <dbReference type="EMBL" id="CAK5091771.1"/>
    </source>
</evidence>
<gene>
    <name evidence="1" type="ORF">MENTE1834_LOCUS39633</name>
</gene>
<dbReference type="EMBL" id="CAVMJV010000090">
    <property type="protein sequence ID" value="CAK5091771.1"/>
    <property type="molecule type" value="Genomic_DNA"/>
</dbReference>
<sequence length="96" mass="10119">MSGRGGRCGKAMTTNCVWIGKKRGQSTGGGRQCLSPVLCAAVTTAQPSSSHLHDRERAAEKAMRSSSKILPNPVFIVLTPLSILFSPSVRVGVGHE</sequence>
<proteinExistence type="predicted"/>
<organism evidence="1 2">
    <name type="scientific">Meloidogyne enterolobii</name>
    <name type="common">Root-knot nematode worm</name>
    <name type="synonym">Meloidogyne mayaguensis</name>
    <dbReference type="NCBI Taxonomy" id="390850"/>
    <lineage>
        <taxon>Eukaryota</taxon>
        <taxon>Metazoa</taxon>
        <taxon>Ecdysozoa</taxon>
        <taxon>Nematoda</taxon>
        <taxon>Chromadorea</taxon>
        <taxon>Rhabditida</taxon>
        <taxon>Tylenchina</taxon>
        <taxon>Tylenchomorpha</taxon>
        <taxon>Tylenchoidea</taxon>
        <taxon>Meloidogynidae</taxon>
        <taxon>Meloidogyninae</taxon>
        <taxon>Meloidogyne</taxon>
    </lineage>
</organism>
<evidence type="ECO:0000313" key="2">
    <source>
        <dbReference type="Proteomes" id="UP001497535"/>
    </source>
</evidence>
<comment type="caution">
    <text evidence="1">The sequence shown here is derived from an EMBL/GenBank/DDBJ whole genome shotgun (WGS) entry which is preliminary data.</text>
</comment>
<dbReference type="Proteomes" id="UP001497535">
    <property type="component" value="Unassembled WGS sequence"/>
</dbReference>
<reference evidence="1" key="1">
    <citation type="submission" date="2023-11" db="EMBL/GenBank/DDBJ databases">
        <authorList>
            <person name="Poullet M."/>
        </authorList>
    </citation>
    <scope>NUCLEOTIDE SEQUENCE</scope>
    <source>
        <strain evidence="1">E1834</strain>
    </source>
</reference>
<name>A0ACB1AN78_MELEN</name>